<accession>A0ABR8Q3S3</accession>
<dbReference type="RefSeq" id="WP_191749841.1">
    <property type="nucleotide sequence ID" value="NZ_JACSQZ010000023.1"/>
</dbReference>
<organism evidence="2 3">
    <name type="scientific">Clostridium gallinarum</name>
    <dbReference type="NCBI Taxonomy" id="2762246"/>
    <lineage>
        <taxon>Bacteria</taxon>
        <taxon>Bacillati</taxon>
        <taxon>Bacillota</taxon>
        <taxon>Clostridia</taxon>
        <taxon>Eubacteriales</taxon>
        <taxon>Clostridiaceae</taxon>
        <taxon>Clostridium</taxon>
    </lineage>
</organism>
<comment type="caution">
    <text evidence="2">The sequence shown here is derived from an EMBL/GenBank/DDBJ whole genome shotgun (WGS) entry which is preliminary data.</text>
</comment>
<keyword evidence="1" id="KW-1133">Transmembrane helix</keyword>
<keyword evidence="1" id="KW-0472">Membrane</keyword>
<name>A0ABR8Q3S3_9CLOT</name>
<reference evidence="2 3" key="1">
    <citation type="submission" date="2020-08" db="EMBL/GenBank/DDBJ databases">
        <title>A Genomic Blueprint of the Chicken Gut Microbiome.</title>
        <authorList>
            <person name="Gilroy R."/>
            <person name="Ravi A."/>
            <person name="Getino M."/>
            <person name="Pursley I."/>
            <person name="Horton D.L."/>
            <person name="Alikhan N.-F."/>
            <person name="Baker D."/>
            <person name="Gharbi K."/>
            <person name="Hall N."/>
            <person name="Watson M."/>
            <person name="Adriaenssens E.M."/>
            <person name="Foster-Nyarko E."/>
            <person name="Jarju S."/>
            <person name="Secka A."/>
            <person name="Antonio M."/>
            <person name="Oren A."/>
            <person name="Chaudhuri R."/>
            <person name="La Ragione R.M."/>
            <person name="Hildebrand F."/>
            <person name="Pallen M.J."/>
        </authorList>
    </citation>
    <scope>NUCLEOTIDE SEQUENCE [LARGE SCALE GENOMIC DNA]</scope>
    <source>
        <strain evidence="2 3">Sa3CUN1</strain>
    </source>
</reference>
<feature type="transmembrane region" description="Helical" evidence="1">
    <location>
        <begin position="210"/>
        <end position="229"/>
    </location>
</feature>
<feature type="transmembrane region" description="Helical" evidence="1">
    <location>
        <begin position="235"/>
        <end position="255"/>
    </location>
</feature>
<proteinExistence type="predicted"/>
<dbReference type="Proteomes" id="UP000640335">
    <property type="component" value="Unassembled WGS sequence"/>
</dbReference>
<keyword evidence="3" id="KW-1185">Reference proteome</keyword>
<sequence length="261" mass="29452">MSNTNINEIKKEDKKAFKGFIILIIIALIAGFFTGFISGNLKEILGESVPILLISILEKITPFVSIVLSLIIIIISKIIYANTRKKYDLFKKSNDNEDIVDKIEGNLSILLLITSINTIVGFFFFGVASVLSTFYSRSGDISIIRVFCSFIGFILCLISSILIQKNVINLEKEINPLLKGSIYDINFSKKWVESCDEAIKLGIFKSAYKAYKCVSITCIILWIFCVIGHDLWNFGVMPMVMVTIIWLVQTISYSIESIKRK</sequence>
<feature type="transmembrane region" description="Helical" evidence="1">
    <location>
        <begin position="60"/>
        <end position="80"/>
    </location>
</feature>
<evidence type="ECO:0000256" key="1">
    <source>
        <dbReference type="SAM" id="Phobius"/>
    </source>
</evidence>
<dbReference type="EMBL" id="JACSQZ010000023">
    <property type="protein sequence ID" value="MBD7915079.1"/>
    <property type="molecule type" value="Genomic_DNA"/>
</dbReference>
<keyword evidence="1" id="KW-0812">Transmembrane</keyword>
<protein>
    <submittedName>
        <fullName evidence="2">DUF3169 family protein</fullName>
    </submittedName>
</protein>
<evidence type="ECO:0000313" key="3">
    <source>
        <dbReference type="Proteomes" id="UP000640335"/>
    </source>
</evidence>
<evidence type="ECO:0000313" key="2">
    <source>
        <dbReference type="EMBL" id="MBD7915079.1"/>
    </source>
</evidence>
<gene>
    <name evidence="2" type="ORF">H9660_07940</name>
</gene>
<feature type="transmembrane region" description="Helical" evidence="1">
    <location>
        <begin position="109"/>
        <end position="131"/>
    </location>
</feature>
<feature type="transmembrane region" description="Helical" evidence="1">
    <location>
        <begin position="143"/>
        <end position="163"/>
    </location>
</feature>
<feature type="transmembrane region" description="Helical" evidence="1">
    <location>
        <begin position="20"/>
        <end position="40"/>
    </location>
</feature>